<name>A0A446CHU5_9BURK</name>
<protein>
    <recommendedName>
        <fullName evidence="3">NERD domain-containing protein</fullName>
    </recommendedName>
</protein>
<dbReference type="RefSeq" id="WP_129528328.1">
    <property type="nucleotide sequence ID" value="NZ_UFQB01000012.1"/>
</dbReference>
<organism evidence="1 2">
    <name type="scientific">Achromobacter agilis</name>
    <dbReference type="NCBI Taxonomy" id="1353888"/>
    <lineage>
        <taxon>Bacteria</taxon>
        <taxon>Pseudomonadati</taxon>
        <taxon>Pseudomonadota</taxon>
        <taxon>Betaproteobacteria</taxon>
        <taxon>Burkholderiales</taxon>
        <taxon>Alcaligenaceae</taxon>
        <taxon>Achromobacter</taxon>
    </lineage>
</organism>
<dbReference type="OrthoDB" id="8645235at2"/>
<evidence type="ECO:0000313" key="1">
    <source>
        <dbReference type="EMBL" id="SSW67487.1"/>
    </source>
</evidence>
<proteinExistence type="predicted"/>
<accession>A0A446CHU5</accession>
<gene>
    <name evidence="1" type="ORF">AGI3411_03150</name>
</gene>
<evidence type="ECO:0000313" key="2">
    <source>
        <dbReference type="Proteomes" id="UP000289184"/>
    </source>
</evidence>
<evidence type="ECO:0008006" key="3">
    <source>
        <dbReference type="Google" id="ProtNLM"/>
    </source>
</evidence>
<keyword evidence="2" id="KW-1185">Reference proteome</keyword>
<dbReference type="Proteomes" id="UP000289184">
    <property type="component" value="Unassembled WGS sequence"/>
</dbReference>
<dbReference type="EMBL" id="UFQB01000012">
    <property type="protein sequence ID" value="SSW67487.1"/>
    <property type="molecule type" value="Genomic_DNA"/>
</dbReference>
<sequence>MEKKREKIKKRVMAALELPSAPAEELAAVLREVKLHRLYVDRDITGLLRKQGDVRNVQELLADADIFVALDRSFTDRIAAIGARFDSRSDELYHTMLVHEQQLRSTCGLPTYEHFNTAIEVKFLDEGHYKNPLDFGASVDYAMSYFSLTLRSFLEAGEKMGAHYESAKFDAACLHLPLSGEWAIFHERRSIWEHGHAKGTRHENVAVFDASRSELLSAFRVSLSRLRGVRQGESFNPMTHPAVSGSTRKLPIDGFRSNDEVKSAYMTAQQFYSEDLREEVRGARLCEWIRAYTVVKEIAKKHIESHPLIGQPATLLLHKNADFFLAEFAAAGIPVKSAEQILCRFTFNASSKDILDAPLIPFNDELVLVPTAAMLIEPAFSLESLLKSIRSKRDEPNHELQFIGPGFEKLTRRVLTDAGIVARKVKHKNRDCDVAFVLEEDVLFLCECKGRFQTSDFRSYVELEAELVRDAAQQHRKTCDYFESNLAHVRDRLGLAPAWVPSRVVRVILTSAKLGRVRISEDFYVIDENMFYAFFARKKLSMRPLTSRRRTFVHDARLDGPITVDAFVAYMNDPPSISRTRMLLEEREVHFELDGRNITFKDVECYGELLKEHKEGAVWTFPGTTVHHYS</sequence>
<dbReference type="AlphaFoldDB" id="A0A446CHU5"/>
<reference evidence="1 2" key="1">
    <citation type="submission" date="2018-07" db="EMBL/GenBank/DDBJ databases">
        <authorList>
            <person name="Peeters C."/>
        </authorList>
    </citation>
    <scope>NUCLEOTIDE SEQUENCE [LARGE SCALE GENOMIC DNA]</scope>
    <source>
        <strain evidence="1 2">LMG 3411</strain>
    </source>
</reference>